<organism evidence="2 3">
    <name type="scientific">Desulforamulus ruminis (strain ATCC 23193 / DSM 2154 / NCIMB 8452 / DL)</name>
    <name type="common">Desulfotomaculum ruminis</name>
    <dbReference type="NCBI Taxonomy" id="696281"/>
    <lineage>
        <taxon>Bacteria</taxon>
        <taxon>Bacillati</taxon>
        <taxon>Bacillota</taxon>
        <taxon>Clostridia</taxon>
        <taxon>Eubacteriales</taxon>
        <taxon>Peptococcaceae</taxon>
        <taxon>Desulforamulus</taxon>
    </lineage>
</organism>
<dbReference type="KEGG" id="dru:Desru_1213"/>
<dbReference type="Proteomes" id="UP000009234">
    <property type="component" value="Chromosome"/>
</dbReference>
<dbReference type="InterPro" id="IPR035924">
    <property type="entry name" value="FlaG-like_sf"/>
</dbReference>
<evidence type="ECO:0000313" key="2">
    <source>
        <dbReference type="EMBL" id="AEG59488.1"/>
    </source>
</evidence>
<proteinExistence type="predicted"/>
<dbReference type="AlphaFoldDB" id="F6DNP3"/>
<dbReference type="Pfam" id="PF03646">
    <property type="entry name" value="FlaG"/>
    <property type="match status" value="1"/>
</dbReference>
<reference evidence="3" key="1">
    <citation type="submission" date="2011-05" db="EMBL/GenBank/DDBJ databases">
        <title>Complete sequence of Desulfotomaculum ruminis DSM 2154.</title>
        <authorList>
            <person name="Lucas S."/>
            <person name="Copeland A."/>
            <person name="Lapidus A."/>
            <person name="Cheng J.-F."/>
            <person name="Goodwin L."/>
            <person name="Pitluck S."/>
            <person name="Lu M."/>
            <person name="Detter J.C."/>
            <person name="Han C."/>
            <person name="Tapia R."/>
            <person name="Land M."/>
            <person name="Hauser L."/>
            <person name="Kyrpides N."/>
            <person name="Ivanova N."/>
            <person name="Mikhailova N."/>
            <person name="Pagani I."/>
            <person name="Stams A.J.M."/>
            <person name="Plugge C.M."/>
            <person name="Muyzer G."/>
            <person name="Kuever J."/>
            <person name="Parshina S.N."/>
            <person name="Ivanova A.E."/>
            <person name="Nazina T.N."/>
            <person name="Brambilla E."/>
            <person name="Spring S."/>
            <person name="Klenk H.-P."/>
            <person name="Woyke T."/>
        </authorList>
    </citation>
    <scope>NUCLEOTIDE SEQUENCE [LARGE SCALE GENOMIC DNA]</scope>
    <source>
        <strain evidence="3">ATCC 23193 / DSM 2154 / NCIB 8452 / DL</strain>
    </source>
</reference>
<feature type="coiled-coil region" evidence="1">
    <location>
        <begin position="37"/>
        <end position="64"/>
    </location>
</feature>
<protein>
    <submittedName>
        <fullName evidence="2">Uncharacterized protein</fullName>
    </submittedName>
</protein>
<reference evidence="2 3" key="2">
    <citation type="journal article" date="2012" name="Stand. Genomic Sci.">
        <title>Complete genome sequence of the sulfate-reducing firmicute Desulfotomaculum ruminis type strain (DL(T)).</title>
        <authorList>
            <person name="Spring S."/>
            <person name="Visser M."/>
            <person name="Lu M."/>
            <person name="Copeland A."/>
            <person name="Lapidus A."/>
            <person name="Lucas S."/>
            <person name="Cheng J.F."/>
            <person name="Han C."/>
            <person name="Tapia R."/>
            <person name="Goodwin L.A."/>
            <person name="Pitluck S."/>
            <person name="Ivanova N."/>
            <person name="Land M."/>
            <person name="Hauser L."/>
            <person name="Larimer F."/>
            <person name="Rohde M."/>
            <person name="Goker M."/>
            <person name="Detter J.C."/>
            <person name="Kyrpides N.C."/>
            <person name="Woyke T."/>
            <person name="Schaap P.J."/>
            <person name="Plugge C.M."/>
            <person name="Muyzer G."/>
            <person name="Kuever J."/>
            <person name="Pereira I.A."/>
            <person name="Parshina S.N."/>
            <person name="Bernier-Latmani R."/>
            <person name="Stams A.J."/>
            <person name="Klenk H.P."/>
        </authorList>
    </citation>
    <scope>NUCLEOTIDE SEQUENCE [LARGE SCALE GENOMIC DNA]</scope>
    <source>
        <strain evidence="3">ATCC 23193 / DSM 2154 / NCIB 8452 / DL</strain>
    </source>
</reference>
<dbReference type="EMBL" id="CP002780">
    <property type="protein sequence ID" value="AEG59488.1"/>
    <property type="molecule type" value="Genomic_DNA"/>
</dbReference>
<dbReference type="InterPro" id="IPR005186">
    <property type="entry name" value="FlaG"/>
</dbReference>
<keyword evidence="1" id="KW-0175">Coiled coil</keyword>
<dbReference type="HOGENOM" id="CLU_2081022_0_0_9"/>
<evidence type="ECO:0000313" key="3">
    <source>
        <dbReference type="Proteomes" id="UP000009234"/>
    </source>
</evidence>
<dbReference type="SUPFAM" id="SSF160214">
    <property type="entry name" value="FlaG-like"/>
    <property type="match status" value="1"/>
</dbReference>
<accession>F6DNP3</accession>
<gene>
    <name evidence="2" type="ordered locus">Desru_1213</name>
</gene>
<sequence length="119" mass="13230">MAMKIGAGGLQPYVLHDVLKNIDLSQKPKAGVQETLLQAQGRDLNMLKEELNRAVEHLNQMANALNYPIQITLKEPPPRLKITVKDKGTGEEKELTLEELAQLAKRLEGNRGTNLDSYA</sequence>
<dbReference type="STRING" id="696281.Desru_1213"/>
<keyword evidence="3" id="KW-1185">Reference proteome</keyword>
<name>F6DNP3_DESRL</name>
<evidence type="ECO:0000256" key="1">
    <source>
        <dbReference type="SAM" id="Coils"/>
    </source>
</evidence>